<dbReference type="GO" id="GO:0030970">
    <property type="term" value="P:retrograde protein transport, ER to cytosol"/>
    <property type="evidence" value="ECO:0007669"/>
    <property type="project" value="TreeGrafter"/>
</dbReference>
<protein>
    <recommendedName>
        <fullName evidence="1">AAA+ ATPase domain-containing protein</fullName>
    </recommendedName>
</protein>
<dbReference type="PANTHER" id="PTHR23077:SF194">
    <property type="entry name" value="ATPASE FAMILY GENE 2 PROTEIN HOMOLOG B"/>
    <property type="match status" value="1"/>
</dbReference>
<organism evidence="2 3">
    <name type="scientific">Biomphalaria glabrata</name>
    <name type="common">Bloodfluke planorb</name>
    <name type="synonym">Freshwater snail</name>
    <dbReference type="NCBI Taxonomy" id="6526"/>
    <lineage>
        <taxon>Eukaryota</taxon>
        <taxon>Metazoa</taxon>
        <taxon>Spiralia</taxon>
        <taxon>Lophotrochozoa</taxon>
        <taxon>Mollusca</taxon>
        <taxon>Gastropoda</taxon>
        <taxon>Heterobranchia</taxon>
        <taxon>Euthyneura</taxon>
        <taxon>Panpulmonata</taxon>
        <taxon>Hygrophila</taxon>
        <taxon>Lymnaeoidea</taxon>
        <taxon>Planorbidae</taxon>
        <taxon>Biomphalaria</taxon>
    </lineage>
</organism>
<accession>A0A2C9JSA7</accession>
<gene>
    <name evidence="2" type="primary">106065982</name>
</gene>
<dbReference type="GO" id="GO:0005634">
    <property type="term" value="C:nucleus"/>
    <property type="evidence" value="ECO:0007669"/>
    <property type="project" value="TreeGrafter"/>
</dbReference>
<feature type="domain" description="AAA+ ATPase" evidence="1">
    <location>
        <begin position="197"/>
        <end position="337"/>
    </location>
</feature>
<dbReference type="SUPFAM" id="SSF52540">
    <property type="entry name" value="P-loop containing nucleoside triphosphate hydrolases"/>
    <property type="match status" value="2"/>
</dbReference>
<dbReference type="InterPro" id="IPR041569">
    <property type="entry name" value="AAA_lid_3"/>
</dbReference>
<proteinExistence type="predicted"/>
<dbReference type="PANTHER" id="PTHR23077">
    <property type="entry name" value="AAA-FAMILY ATPASE"/>
    <property type="match status" value="1"/>
</dbReference>
<sequence>MCVCSHFFPRISLPGAFKKNIISGLTLKSINYSKGSYNFTAVQEAVTMISLYDLVMNTSRNIVEATAVHLFVVVKDREKYVNCDTAKTNLLCKYCQNMLLNTCVSPSLTLKFSKSRLSELYGISHVIIQDCETSSGDHLNALVTYQTFFTIKKIQSEDFYDLTLNPRHISLGGIDPIIEKLCSIMQWNKCHKSLPHRTVGVLLHGPSGCGKSSLGKFLAQKFEAAFINIEGSEILLSDDGSGSAALSKIFSRACLLSKEGSVIIFLDELDMLCPAKTNASVGSKQITNALITEMDNLFDQNISGVLVIGTTSAISNINSLLRRPGRFDQEVLINVPTKEQRALILEVLFNSMTIQSDISLSEIALWTPGYVGSDLKALCEEALCHSSRSHKTALDRADFLYALHRVVPSLRKSTNCCLDIQQVSWEEIGGLEEVKCEIRQSIEWPFLYPEVLKSMDLSATKGVLLYGAPGCCKTTLVRAAATSCHVNFISLNGAQIYSPYVGESERIISETFQKARALSPCILFFDEIESLVGKRTSAGKQSRVQERILSTMLNEMDGIGVRLDQKVKVTNDSNNIDESQAMKGFAEAPFENNSLKSCNSSAVIVIGATNRPDMIDSAILRPGRMDKLVYVPPPDEQSRRSILELIISSMATKDIDITELSRKTEYYSGADLKNLCKEAGLICLRENSNAALIYQAHFVKALEVIKPSLNESILQQYNRLTIK</sequence>
<evidence type="ECO:0000313" key="3">
    <source>
        <dbReference type="Proteomes" id="UP000076420"/>
    </source>
</evidence>
<dbReference type="PROSITE" id="PS00674">
    <property type="entry name" value="AAA"/>
    <property type="match status" value="1"/>
</dbReference>
<dbReference type="GO" id="GO:0051228">
    <property type="term" value="P:mitotic spindle disassembly"/>
    <property type="evidence" value="ECO:0007669"/>
    <property type="project" value="TreeGrafter"/>
</dbReference>
<dbReference type="STRING" id="6526.A0A2C9JSA7"/>
<dbReference type="InterPro" id="IPR050168">
    <property type="entry name" value="AAA_ATPase_domain"/>
</dbReference>
<dbReference type="GO" id="GO:0034098">
    <property type="term" value="C:VCP-NPL4-UFD1 AAA ATPase complex"/>
    <property type="evidence" value="ECO:0007669"/>
    <property type="project" value="TreeGrafter"/>
</dbReference>
<dbReference type="GO" id="GO:0016887">
    <property type="term" value="F:ATP hydrolysis activity"/>
    <property type="evidence" value="ECO:0007669"/>
    <property type="project" value="InterPro"/>
</dbReference>
<dbReference type="AlphaFoldDB" id="A0A2C9JSA7"/>
<evidence type="ECO:0000313" key="2">
    <source>
        <dbReference type="EnsemblMetazoa" id="BGLB007231-PE"/>
    </source>
</evidence>
<dbReference type="RefSeq" id="XP_013080379.2">
    <property type="nucleotide sequence ID" value="XM_013224925.2"/>
</dbReference>
<reference evidence="2" key="1">
    <citation type="submission" date="2020-05" db="UniProtKB">
        <authorList>
            <consortium name="EnsemblMetazoa"/>
        </authorList>
    </citation>
    <scope>IDENTIFICATION</scope>
    <source>
        <strain evidence="2">BB02</strain>
    </source>
</reference>
<dbReference type="Gene3D" id="1.10.8.60">
    <property type="match status" value="2"/>
</dbReference>
<dbReference type="OrthoDB" id="27435at2759"/>
<dbReference type="InterPro" id="IPR003593">
    <property type="entry name" value="AAA+_ATPase"/>
</dbReference>
<dbReference type="InterPro" id="IPR027417">
    <property type="entry name" value="P-loop_NTPase"/>
</dbReference>
<dbReference type="GO" id="GO:0005829">
    <property type="term" value="C:cytosol"/>
    <property type="evidence" value="ECO:0007669"/>
    <property type="project" value="TreeGrafter"/>
</dbReference>
<dbReference type="VEuPathDB" id="VectorBase:BGLB007231"/>
<dbReference type="InterPro" id="IPR003959">
    <property type="entry name" value="ATPase_AAA_core"/>
</dbReference>
<dbReference type="Pfam" id="PF00004">
    <property type="entry name" value="AAA"/>
    <property type="match status" value="2"/>
</dbReference>
<dbReference type="GO" id="GO:0005524">
    <property type="term" value="F:ATP binding"/>
    <property type="evidence" value="ECO:0007669"/>
    <property type="project" value="InterPro"/>
</dbReference>
<dbReference type="InterPro" id="IPR003960">
    <property type="entry name" value="ATPase_AAA_CS"/>
</dbReference>
<dbReference type="VEuPathDB" id="VectorBase:BGLAX_046445"/>
<dbReference type="GO" id="GO:0097352">
    <property type="term" value="P:autophagosome maturation"/>
    <property type="evidence" value="ECO:0007669"/>
    <property type="project" value="TreeGrafter"/>
</dbReference>
<dbReference type="Gene3D" id="3.40.50.300">
    <property type="entry name" value="P-loop containing nucleotide triphosphate hydrolases"/>
    <property type="match status" value="3"/>
</dbReference>
<evidence type="ECO:0000259" key="1">
    <source>
        <dbReference type="SMART" id="SM00382"/>
    </source>
</evidence>
<dbReference type="KEGG" id="bgt:106065982"/>
<name>A0A2C9JSA7_BIOGL</name>
<feature type="domain" description="AAA+ ATPase" evidence="1">
    <location>
        <begin position="459"/>
        <end position="635"/>
    </location>
</feature>
<dbReference type="SMART" id="SM00382">
    <property type="entry name" value="AAA"/>
    <property type="match status" value="2"/>
</dbReference>
<dbReference type="GO" id="GO:0031593">
    <property type="term" value="F:polyubiquitin modification-dependent protein binding"/>
    <property type="evidence" value="ECO:0007669"/>
    <property type="project" value="TreeGrafter"/>
</dbReference>
<dbReference type="EnsemblMetazoa" id="BGLB007231-RE">
    <property type="protein sequence ID" value="BGLB007231-PE"/>
    <property type="gene ID" value="BGLB007231"/>
</dbReference>
<dbReference type="Proteomes" id="UP000076420">
    <property type="component" value="Unassembled WGS sequence"/>
</dbReference>
<dbReference type="Pfam" id="PF17862">
    <property type="entry name" value="AAA_lid_3"/>
    <property type="match status" value="2"/>
</dbReference>